<evidence type="ECO:0000256" key="3">
    <source>
        <dbReference type="ARBA" id="ARBA00022840"/>
    </source>
</evidence>
<evidence type="ECO:0008006" key="8">
    <source>
        <dbReference type="Google" id="ProtNLM"/>
    </source>
</evidence>
<dbReference type="GO" id="GO:0016301">
    <property type="term" value="F:kinase activity"/>
    <property type="evidence" value="ECO:0007669"/>
    <property type="project" value="UniProtKB-KW"/>
</dbReference>
<dbReference type="PANTHER" id="PTHR38710:SF1">
    <property type="entry name" value="WITH PUTATIVE URIDYL PYROPHOSPHORYLASE-RELATED"/>
    <property type="match status" value="1"/>
</dbReference>
<dbReference type="InterPro" id="IPR036554">
    <property type="entry name" value="GHMP_kinase_C_sf"/>
</dbReference>
<evidence type="ECO:0000256" key="1">
    <source>
        <dbReference type="ARBA" id="ARBA00022741"/>
    </source>
</evidence>
<feature type="domain" description="GHMP kinase N-terminal" evidence="4">
    <location>
        <begin position="71"/>
        <end position="153"/>
    </location>
</feature>
<organism evidence="6 7">
    <name type="scientific">Candidatus Glassbacteria bacterium RIFCSPLOWO2_12_FULL_58_11</name>
    <dbReference type="NCBI Taxonomy" id="1817867"/>
    <lineage>
        <taxon>Bacteria</taxon>
        <taxon>Candidatus Glassiibacteriota</taxon>
    </lineage>
</organism>
<keyword evidence="3" id="KW-0067">ATP-binding</keyword>
<feature type="domain" description="GHMP kinase C-terminal" evidence="5">
    <location>
        <begin position="233"/>
        <end position="308"/>
    </location>
</feature>
<accession>A0A1F5YWT5</accession>
<dbReference type="InterPro" id="IPR020568">
    <property type="entry name" value="Ribosomal_Su5_D2-typ_SF"/>
</dbReference>
<keyword evidence="2" id="KW-0418">Kinase</keyword>
<dbReference type="PRINTS" id="PR00959">
    <property type="entry name" value="MEVGALKINASE"/>
</dbReference>
<dbReference type="Proteomes" id="UP000179129">
    <property type="component" value="Unassembled WGS sequence"/>
</dbReference>
<dbReference type="Gene3D" id="3.30.230.120">
    <property type="match status" value="1"/>
</dbReference>
<evidence type="ECO:0000256" key="2">
    <source>
        <dbReference type="ARBA" id="ARBA00022777"/>
    </source>
</evidence>
<dbReference type="EMBL" id="MFIX01000106">
    <property type="protein sequence ID" value="OGG04651.1"/>
    <property type="molecule type" value="Genomic_DNA"/>
</dbReference>
<name>A0A1F5YWT5_9BACT</name>
<gene>
    <name evidence="6" type="ORF">A3F83_00855</name>
</gene>
<dbReference type="Pfam" id="PF08544">
    <property type="entry name" value="GHMP_kinases_C"/>
    <property type="match status" value="1"/>
</dbReference>
<dbReference type="SUPFAM" id="SSF55060">
    <property type="entry name" value="GHMP Kinase, C-terminal domain"/>
    <property type="match status" value="1"/>
</dbReference>
<evidence type="ECO:0000259" key="4">
    <source>
        <dbReference type="Pfam" id="PF00288"/>
    </source>
</evidence>
<reference evidence="6 7" key="1">
    <citation type="journal article" date="2016" name="Nat. Commun.">
        <title>Thousands of microbial genomes shed light on interconnected biogeochemical processes in an aquifer system.</title>
        <authorList>
            <person name="Anantharaman K."/>
            <person name="Brown C.T."/>
            <person name="Hug L.A."/>
            <person name="Sharon I."/>
            <person name="Castelle C.J."/>
            <person name="Probst A.J."/>
            <person name="Thomas B.C."/>
            <person name="Singh A."/>
            <person name="Wilkins M.J."/>
            <person name="Karaoz U."/>
            <person name="Brodie E.L."/>
            <person name="Williams K.H."/>
            <person name="Hubbard S.S."/>
            <person name="Banfield J.F."/>
        </authorList>
    </citation>
    <scope>NUCLEOTIDE SEQUENCE [LARGE SCALE GENOMIC DNA]</scope>
</reference>
<protein>
    <recommendedName>
        <fullName evidence="8">GHMP kinase N-terminal domain-containing protein</fullName>
    </recommendedName>
</protein>
<evidence type="ECO:0000313" key="6">
    <source>
        <dbReference type="EMBL" id="OGG04651.1"/>
    </source>
</evidence>
<dbReference type="Pfam" id="PF00288">
    <property type="entry name" value="GHMP_kinases_N"/>
    <property type="match status" value="1"/>
</dbReference>
<keyword evidence="1" id="KW-0547">Nucleotide-binding</keyword>
<evidence type="ECO:0000313" key="7">
    <source>
        <dbReference type="Proteomes" id="UP000179129"/>
    </source>
</evidence>
<proteinExistence type="predicted"/>
<dbReference type="InterPro" id="IPR013750">
    <property type="entry name" value="GHMP_kinase_C_dom"/>
</dbReference>
<dbReference type="STRING" id="1817867.A3F83_00855"/>
<dbReference type="SUPFAM" id="SSF54211">
    <property type="entry name" value="Ribosomal protein S5 domain 2-like"/>
    <property type="match status" value="1"/>
</dbReference>
<dbReference type="InterPro" id="IPR053034">
    <property type="entry name" value="Glucuronokinase-like"/>
</dbReference>
<comment type="caution">
    <text evidence="6">The sequence shown here is derived from an EMBL/GenBank/DDBJ whole genome shotgun (WGS) entry which is preliminary data.</text>
</comment>
<evidence type="ECO:0000259" key="5">
    <source>
        <dbReference type="Pfam" id="PF08544"/>
    </source>
</evidence>
<dbReference type="PANTHER" id="PTHR38710">
    <property type="entry name" value="WITH PUTATIVE URIDYL PYROPHOSPHORYLASE-RELATED"/>
    <property type="match status" value="1"/>
</dbReference>
<sequence>MIEASAPARAGVIGNPTDGYGGSLISCTLACRATVRLVEAQHLELAFHGQETVIGDESDLVLDGGVFDAARSVIRYLRIADRKLRLVGESEIPFRSGLAGSTAMLAAIFGAVCKFLGLELNRYQCAETIRHIELNYMDIQCGYQDQYMTVFGGLNYLDFRTKEIYRDIAEEVYATVEPLAGLVSGLPFVLIHTGVQRISGSVLKPIRERWMDGDPSVVEGYREIGELAREGKRAMLRGDWEELGELMNRNHEIQQALGASGKINDHFIELARANGALGAKLAGAGGGGTIIALHHRPERLIEAFRKEGDPKIWTLEPSPGLTVVDI</sequence>
<dbReference type="InterPro" id="IPR006204">
    <property type="entry name" value="GHMP_kinase_N_dom"/>
</dbReference>
<keyword evidence="2" id="KW-0808">Transferase</keyword>
<dbReference type="GO" id="GO:0005524">
    <property type="term" value="F:ATP binding"/>
    <property type="evidence" value="ECO:0007669"/>
    <property type="project" value="UniProtKB-KW"/>
</dbReference>
<dbReference type="AlphaFoldDB" id="A0A1F5YWT5"/>